<feature type="region of interest" description="Disordered" evidence="1">
    <location>
        <begin position="62"/>
        <end position="91"/>
    </location>
</feature>
<feature type="region of interest" description="Disordered" evidence="1">
    <location>
        <begin position="350"/>
        <end position="411"/>
    </location>
</feature>
<comment type="caution">
    <text evidence="2">The sequence shown here is derived from an EMBL/GenBank/DDBJ whole genome shotgun (WGS) entry which is preliminary data.</text>
</comment>
<evidence type="ECO:0000313" key="2">
    <source>
        <dbReference type="EMBL" id="GFA88681.1"/>
    </source>
</evidence>
<accession>A0A699KHL7</accession>
<feature type="compositionally biased region" description="Basic residues" evidence="1">
    <location>
        <begin position="397"/>
        <end position="411"/>
    </location>
</feature>
<feature type="non-terminal residue" evidence="2">
    <location>
        <position position="1"/>
    </location>
</feature>
<dbReference type="AlphaFoldDB" id="A0A699KHL7"/>
<reference evidence="2" key="1">
    <citation type="journal article" date="2019" name="Sci. Rep.">
        <title>Draft genome of Tanacetum cinerariifolium, the natural source of mosquito coil.</title>
        <authorList>
            <person name="Yamashiro T."/>
            <person name="Shiraishi A."/>
            <person name="Satake H."/>
            <person name="Nakayama K."/>
        </authorList>
    </citation>
    <scope>NUCLEOTIDE SEQUENCE</scope>
</reference>
<feature type="compositionally biased region" description="Low complexity" evidence="1">
    <location>
        <begin position="370"/>
        <end position="386"/>
    </location>
</feature>
<evidence type="ECO:0008006" key="3">
    <source>
        <dbReference type="Google" id="ProtNLM"/>
    </source>
</evidence>
<feature type="region of interest" description="Disordered" evidence="1">
    <location>
        <begin position="295"/>
        <end position="318"/>
    </location>
</feature>
<sequence length="411" mass="46528">YDLGVFHLRILTRRLLSSCSSRHYILQRFLSPRIRPLSPRALEAEMNAIASSLYHSLHPSGTPPLLPISTPSTSRRAGIPEADTPPRNRPLLATARPRCEVEESFAAAARRPGPTMAHGVDCSYVETRLRDTERRMMVALELVNLRVSYQVDVCTRESSEFCTRDHDAQKDRVAVRAKIEVLRSERLAYEQEVLETHTHRLKWKHQAADDLHVQHIMRTQALEAGARDDTLEDTSSKLAIICTKFVSNETEKVDKYISGLSDNIYRNVKSSKPKTLDETIELANDLMDQKLRTYAKRKSDGKRKADDTSRNNQQPFKKQNVAKAYNLGSAEKKTYEGNVPKKGLCLNLQKSTKNRTISTQDQKPQRKSGSRSSFSSNNLTLKLNLSKIQSSGTSPKIKAKSIKSQRQKSRD</sequence>
<dbReference type="EMBL" id="BKCJ010507563">
    <property type="protein sequence ID" value="GFA88681.1"/>
    <property type="molecule type" value="Genomic_DNA"/>
</dbReference>
<evidence type="ECO:0000256" key="1">
    <source>
        <dbReference type="SAM" id="MobiDB-lite"/>
    </source>
</evidence>
<proteinExistence type="predicted"/>
<feature type="compositionally biased region" description="Polar residues" evidence="1">
    <location>
        <begin position="350"/>
        <end position="362"/>
    </location>
</feature>
<organism evidence="2">
    <name type="scientific">Tanacetum cinerariifolium</name>
    <name type="common">Dalmatian daisy</name>
    <name type="synonym">Chrysanthemum cinerariifolium</name>
    <dbReference type="NCBI Taxonomy" id="118510"/>
    <lineage>
        <taxon>Eukaryota</taxon>
        <taxon>Viridiplantae</taxon>
        <taxon>Streptophyta</taxon>
        <taxon>Embryophyta</taxon>
        <taxon>Tracheophyta</taxon>
        <taxon>Spermatophyta</taxon>
        <taxon>Magnoliopsida</taxon>
        <taxon>eudicotyledons</taxon>
        <taxon>Gunneridae</taxon>
        <taxon>Pentapetalae</taxon>
        <taxon>asterids</taxon>
        <taxon>campanulids</taxon>
        <taxon>Asterales</taxon>
        <taxon>Asteraceae</taxon>
        <taxon>Asteroideae</taxon>
        <taxon>Anthemideae</taxon>
        <taxon>Anthemidinae</taxon>
        <taxon>Tanacetum</taxon>
    </lineage>
</organism>
<name>A0A699KHL7_TANCI</name>
<protein>
    <recommendedName>
        <fullName evidence="3">Reverse transcriptase domain-containing protein</fullName>
    </recommendedName>
</protein>
<gene>
    <name evidence="2" type="ORF">Tci_660653</name>
</gene>